<organism evidence="1 2">
    <name type="scientific">Scandinavium lactucae</name>
    <dbReference type="NCBI Taxonomy" id="3095028"/>
    <lineage>
        <taxon>Bacteria</taxon>
        <taxon>Pseudomonadati</taxon>
        <taxon>Pseudomonadota</taxon>
        <taxon>Gammaproteobacteria</taxon>
        <taxon>Enterobacterales</taxon>
        <taxon>Enterobacteriaceae</taxon>
        <taxon>Scandinavium</taxon>
    </lineage>
</organism>
<feature type="non-terminal residue" evidence="1">
    <location>
        <position position="467"/>
    </location>
</feature>
<name>A0ABU4QMV4_9ENTR</name>
<evidence type="ECO:0000313" key="2">
    <source>
        <dbReference type="Proteomes" id="UP001275664"/>
    </source>
</evidence>
<sequence length="467" mass="52502">MIKLTQPDGQCWQFAWNDQGRQVSRTDPQGQVTVRDYNAQGQCLSEHQPDGAAWHYGYNARHQLTTLTGPDKAVTRLEQDLFGRVLRVTDPQGHLTRYTHSETHAGVEGSLTQVSLPDGVTQRPGYDGEKRRASFTDGEGKTTRYRYGAFDLLLGLTRPDGKALRFAYDSLTRLIAVTCAGGETYRLERDAAGQVVRETDFTGRSVRYEYDAAGRRTGAWHPDKRIVRWHYSLRDELIRQEVWQGGDTQSTLLAVTQYGYDRQGRMIRAQNDDARVEFEYDAAGRQVCERLNGQAVTQQWDARAQRALSRTYGGLRSGYEYDAGGRISALQVGDFTPLSLSYDAAGREHLRQSRAGFIQAQGYTPTGRLEVQAAGRDSAQFRHLLGGDGSEMSGSVVTRRWAYDGAYNVRRMEDGLWGNAQFSYDQNDQITRAMPGGTAFPDERFEYDADLNIRSVLAAEQLISQQQ</sequence>
<dbReference type="InterPro" id="IPR031325">
    <property type="entry name" value="RHS_repeat"/>
</dbReference>
<dbReference type="Pfam" id="PF05593">
    <property type="entry name" value="RHS_repeat"/>
    <property type="match status" value="4"/>
</dbReference>
<gene>
    <name evidence="1" type="ORF">SIK69_07995</name>
</gene>
<accession>A0ABU4QMV4</accession>
<protein>
    <recommendedName>
        <fullName evidence="3">RHS repeat protein</fullName>
    </recommendedName>
</protein>
<dbReference type="Gene3D" id="2.180.10.10">
    <property type="entry name" value="RHS repeat-associated core"/>
    <property type="match status" value="3"/>
</dbReference>
<keyword evidence="2" id="KW-1185">Reference proteome</keyword>
<dbReference type="InterPro" id="IPR050708">
    <property type="entry name" value="T6SS_VgrG/RHS"/>
</dbReference>
<dbReference type="PANTHER" id="PTHR32305:SF15">
    <property type="entry name" value="PROTEIN RHSA-RELATED"/>
    <property type="match status" value="1"/>
</dbReference>
<comment type="caution">
    <text evidence="1">The sequence shown here is derived from an EMBL/GenBank/DDBJ whole genome shotgun (WGS) entry which is preliminary data.</text>
</comment>
<dbReference type="EMBL" id="JAWXRD010000018">
    <property type="protein sequence ID" value="MDX6040135.1"/>
    <property type="molecule type" value="Genomic_DNA"/>
</dbReference>
<dbReference type="Proteomes" id="UP001275664">
    <property type="component" value="Unassembled WGS sequence"/>
</dbReference>
<reference evidence="1 2" key="1">
    <citation type="submission" date="2023-11" db="EMBL/GenBank/DDBJ databases">
        <title>Scandinavium wanjuensis sp. nov., isolated from lettuce South Korea.</title>
        <authorList>
            <person name="Park J."/>
            <person name="Park S."/>
            <person name="Oh K.K."/>
            <person name="Cho G.S."/>
            <person name="Franz C.M.A.P."/>
        </authorList>
    </citation>
    <scope>NUCLEOTIDE SEQUENCE [LARGE SCALE GENOMIC DNA]</scope>
    <source>
        <strain evidence="1 2">V105_6</strain>
    </source>
</reference>
<dbReference type="InterPro" id="IPR006530">
    <property type="entry name" value="YD"/>
</dbReference>
<dbReference type="PANTHER" id="PTHR32305">
    <property type="match status" value="1"/>
</dbReference>
<dbReference type="NCBIfam" id="TIGR01643">
    <property type="entry name" value="YD_repeat_2x"/>
    <property type="match status" value="7"/>
</dbReference>
<evidence type="ECO:0000313" key="1">
    <source>
        <dbReference type="EMBL" id="MDX6040135.1"/>
    </source>
</evidence>
<evidence type="ECO:0008006" key="3">
    <source>
        <dbReference type="Google" id="ProtNLM"/>
    </source>
</evidence>
<proteinExistence type="predicted"/>